<protein>
    <submittedName>
        <fullName evidence="1">Uncharacterized protein</fullName>
    </submittedName>
</protein>
<dbReference type="STRING" id="395495.Lcho_2184"/>
<evidence type="ECO:0000313" key="1">
    <source>
        <dbReference type="EMBL" id="ACB34450.1"/>
    </source>
</evidence>
<reference evidence="1 2" key="1">
    <citation type="submission" date="2008-03" db="EMBL/GenBank/DDBJ databases">
        <title>Complete sequence of Leptothrix cholodnii SP-6.</title>
        <authorList>
            <consortium name="US DOE Joint Genome Institute"/>
            <person name="Copeland A."/>
            <person name="Lucas S."/>
            <person name="Lapidus A."/>
            <person name="Glavina del Rio T."/>
            <person name="Dalin E."/>
            <person name="Tice H."/>
            <person name="Bruce D."/>
            <person name="Goodwin L."/>
            <person name="Pitluck S."/>
            <person name="Chertkov O."/>
            <person name="Brettin T."/>
            <person name="Detter J.C."/>
            <person name="Han C."/>
            <person name="Kuske C.R."/>
            <person name="Schmutz J."/>
            <person name="Larimer F."/>
            <person name="Land M."/>
            <person name="Hauser L."/>
            <person name="Kyrpides N."/>
            <person name="Lykidis A."/>
            <person name="Emerson D."/>
            <person name="Richardson P."/>
        </authorList>
    </citation>
    <scope>NUCLEOTIDE SEQUENCE [LARGE SCALE GENOMIC DNA]</scope>
    <source>
        <strain evidence="2">ATCC 51168 / LMG 8142 / SP-6</strain>
    </source>
</reference>
<dbReference type="RefSeq" id="WP_012347210.1">
    <property type="nucleotide sequence ID" value="NC_010524.1"/>
</dbReference>
<keyword evidence="2" id="KW-1185">Reference proteome</keyword>
<evidence type="ECO:0000313" key="2">
    <source>
        <dbReference type="Proteomes" id="UP000001693"/>
    </source>
</evidence>
<name>B1Y2V8_LEPCP</name>
<dbReference type="AlphaFoldDB" id="B1Y2V8"/>
<organism evidence="1 2">
    <name type="scientific">Leptothrix cholodnii (strain ATCC 51168 / LMG 8142 / SP-6)</name>
    <name type="common">Leptothrix discophora (strain SP-6)</name>
    <dbReference type="NCBI Taxonomy" id="395495"/>
    <lineage>
        <taxon>Bacteria</taxon>
        <taxon>Pseudomonadati</taxon>
        <taxon>Pseudomonadota</taxon>
        <taxon>Betaproteobacteria</taxon>
        <taxon>Burkholderiales</taxon>
        <taxon>Sphaerotilaceae</taxon>
        <taxon>Leptothrix</taxon>
    </lineage>
</organism>
<gene>
    <name evidence="1" type="ordered locus">Lcho_2184</name>
</gene>
<accession>B1Y2V8</accession>
<dbReference type="Proteomes" id="UP000001693">
    <property type="component" value="Chromosome"/>
</dbReference>
<dbReference type="KEGG" id="lch:Lcho_2184"/>
<sequence length="89" mass="10001">MSRRFITELVAAAGGDAAVQRRIELVLRCWERQQVYIGRMGRDQPRAAAEQLLRAGVARADAVDILVQRFGLTARSCRRILSKAADTFR</sequence>
<dbReference type="EMBL" id="CP001013">
    <property type="protein sequence ID" value="ACB34450.1"/>
    <property type="molecule type" value="Genomic_DNA"/>
</dbReference>
<proteinExistence type="predicted"/>
<dbReference type="HOGENOM" id="CLU_2450972_0_0_4"/>